<feature type="region of interest" description="Disordered" evidence="5">
    <location>
        <begin position="1096"/>
        <end position="1144"/>
    </location>
</feature>
<feature type="coiled-coil region" evidence="4">
    <location>
        <begin position="2767"/>
        <end position="2806"/>
    </location>
</feature>
<dbReference type="InterPro" id="IPR000477">
    <property type="entry name" value="RT_dom"/>
</dbReference>
<dbReference type="HOGENOM" id="CLU_104381_1_0_1"/>
<feature type="region of interest" description="Disordered" evidence="5">
    <location>
        <begin position="1538"/>
        <end position="1590"/>
    </location>
</feature>
<feature type="compositionally biased region" description="Basic and acidic residues" evidence="5">
    <location>
        <begin position="1180"/>
        <end position="1196"/>
    </location>
</feature>
<reference evidence="8" key="1">
    <citation type="journal article" date="2003" name="Science">
        <title>In-depth view of structure, activity, and evolution of rice chromosome 10.</title>
        <authorList>
            <consortium name="Rice Chromosome 10 Sequencing Consortium"/>
        </authorList>
    </citation>
    <scope>NUCLEOTIDE SEQUENCE [LARGE SCALE GENOMIC DNA]</scope>
</reference>
<feature type="domain" description="Reverse transcriptase" evidence="7">
    <location>
        <begin position="2266"/>
        <end position="2450"/>
    </location>
</feature>
<feature type="region of interest" description="Disordered" evidence="5">
    <location>
        <begin position="1180"/>
        <end position="1226"/>
    </location>
</feature>
<evidence type="ECO:0000256" key="4">
    <source>
        <dbReference type="SAM" id="Coils"/>
    </source>
</evidence>
<evidence type="ECO:0000259" key="7">
    <source>
        <dbReference type="PROSITE" id="PS50878"/>
    </source>
</evidence>
<feature type="compositionally biased region" description="Basic and acidic residues" evidence="5">
    <location>
        <begin position="1538"/>
        <end position="1548"/>
    </location>
</feature>
<dbReference type="Gene3D" id="3.10.10.10">
    <property type="entry name" value="HIV Type 1 Reverse Transcriptase, subunit A, domain 1"/>
    <property type="match status" value="1"/>
</dbReference>
<dbReference type="Pfam" id="PF00078">
    <property type="entry name" value="RVT_1"/>
    <property type="match status" value="1"/>
</dbReference>
<accession>Q7XEP7</accession>
<dbReference type="Pfam" id="PF13960">
    <property type="entry name" value="DUF4218"/>
    <property type="match status" value="1"/>
</dbReference>
<sequence>MVERRAAALAIVALAERRRTKPLWIESRERDAYWEAMMPNLKPPMDRQWMYADRRSKEFIDGVHYFLRVAEANRQRGFICCPCNKCKNQKEYSASRTIHFHLFESGFMPSYNCWTSHGEQGVEMEEDEVEDDNIPDFAQYVGFEGNQTGEEEIAADGNDVADDLGQMLQDAREDCESEKEAHKLDKMLEDHRTSLYPGCEQGHKKLDTTLELLQWKAKNGVSDKAFGDLLKLVKNILPGGNKLPETTYEAKKIVCPLGLEVHKIHACPNDCILYRGEEYENLEACPVCKALRYKIRRDDPGEVDGQLTKKRIPAKVMWYFPIIPRLRRLFRNKGNARMLRWHAEERQQDGMLRHPADGSQWRNIDRKFKEFGKDARNIRFGLSTDGMNPFGEMSSGHSTWPVTMCIYNLPPWLCMKRKYIMMPIIIQGPKQPGNDIDVYLRPLVEDLKQLWKKEGVPVWDEDKQEEFNLRALLFVTINDWPALSNLSGQSNKGYKACTHCMDETESTYLQHCRKVVYMGHRRFLAANHPVRKKGKHFEHKADHRTKPKHRSGKTVFAMVKDLKVVFGKGPGSQHIESEDGHAAMWKKNSIFWELPYWEFLDVRHAIDVMHLTKNLCVNLLGFLGVYGKSKDTLEARNDLKHMEQRGDLHPEPKEKGSHYLSPASYTLSKAEKESMFECLESIKVPSGYSTNIKRIISTKEKKFINLKSHDCHVLMTQLLPVVIRGILPDNVRATITKLCAFMNAISQKVIDPDRLEALQNEVVQCLVSFELIFPPSFFNIMTHLFCHLVKEIRILGPMYLHNMFPFERYMGVLKKYVRNRARPEASIAKGYGTEEVIEFCVEFIEDLRPIGVPESRHEGRLRGKGTLGRKAIMTVDNNLFRKAHFTVLQHSSLVAPYIEEHLALVRARNIGKSDAWITRHHIDTFPAWLRQHLMGNESINQQLAFLARGPSGSIATFQGYEINGYTFYTRAQDMKSTNQNSVVRVDAMGHDGTTATYYGAIEDIWELDYGPLKVPLFRCQWVRLTGGGVMIDDSGMTTVDLNKVGYSDEPFVLANDVTQVFFVKDMSSKGKKGRGPDEPKRQVVLPGKRKIVGVEDKTDEDYDQLDGQPPFTVTIDPSILLSNEDTPYSRSDHKEGTIMADRDEEQILYDTIAEGSSQYWNEEEGNEDPNQYLNEEGNVERDAEGNQQGHVERDVEGNQEEEASGSQPSVGQKRARGQRGAAKKLEGRHIITEVEEDGRPSAPAEAAKNYVRHSGWVVRDNVHVSTVYWRRTRARGDHESFVPDSEKEMLWTTMLETFTLPAGTEDKVKRWTLKKMAEQFQSFKGDLYQKYILKGQTPNFDTFPKLRDHWDEFVAYKTGEQGKAMMERNKENAAKKKYHHHLGSGGYSVAMPKWEQMEASLIERGIELAIANWPERSKFWYYAHGGTLNPADGSLVFGYQIQEAARRLTDAVEASSQGTFRPDRDRDELTLALQTPEHPGRTRGKGVIPWKIGFKEDIHTYRSRMRSKRDTEAKIADLEFRVSSYELNMQEEVPRKVDKRMAAHRSHDPQPTIPPAMVSPSGNRSSCASTGQVGSQSMDAMQTKDESTCPVDDITQRTPCELHIPFKNLSIKVASGMAIPTDPSGTYHCRPIPAGYSKVEVELVEGAYEDLELDYPGGDGETHLRDTCHAIILWRRRYIILPGRQAASRAPSPPAPPSPPQDPAPSPPHAPPAPSPPQAPASTPQDPAPTPPRAPTPTPPQAPLPAPSKSGAPPAPPLAHTRATKKAKVDAAKNKDPGYDCTQEELDAYVASEVKRQFKPRSPEKKIPIDPSVRNFFRGMSASVKEAIKLSDYERTLKKASSGKSKPVPQLGEQPNQEIEPLVTGKEMTIEQFITDTGLTTDQLLGVAPIEKAEVKYMYELGKPLVKPELLQSLPTQMYKFHQLYMEMSATGREMIGARIRDTDFLQGDDILWINFRGIYELYQLDALDVSIMSCWILMEIQRARRRRVFDTGFIDPRKVNVAMLDQYPQETEDNLVHLLKAQHYKTFILLPYNTEFHWVLLLIDLEACTVNVYDSMDKKESTFDKVFELIDRAWYRFRHLVRGKWRERLRRKFKFPCAKQKQGTNLCGYYVCEYCHCLADQIITTRELDFIRMRDNLTTHKEFIAAVQEQLMGFINEEILDPKGEFYYDGNTIHRSLASELAAECIGLQAFTPNWYRDIKSKKDIEKIVQRLEDIQIIGEIPMKYWEKNAIECKINIINPEYIIKTSPIEATPKDIEEFKMHIEELLKLGAIRESRSPHRSAAFIVRNHAEEVRGKSRMVINYKRLNDNTIEDAYNIPNKQEWINRIQGSKYFSKFDLKAGFWQVKMAEESIEWTAFTCPQGHYEWLVMPLGLKNAPALFQRKMQNIFNDNQEFVLVYIDDLLIFSKTYKDHIAHLELFFRKVEQNGLILSKKKMEICKEKVNFLGHEIGEGKIHLQEHIAKKILQFPDAMNDKKKLQQFLGLVNYARNHINNLAKLAGPLYTKLRKNGQKYFNSEDIKLVRLIKEKVKELKPLELPLEESYFIIETDASQQGMKRSMNYAGVECFTFGDDNKLRIFPPNSYKFKPKDHIILDEVQECILDNFWYQYNNKREEKGYLLSILNSLSEYFHLINGSLMPANEDHEVIQQKPIYVVFDGKLPGVYISFEEIVAQKIDAKLMGGISWKKYKDIDEALSQARKILGINYYLEPAAKEYIQKCKKAKGKKTSEIPIKMTIKEEGFFKKPTYKECLTKGVDPLDGEYIDWKIIEKFEEASPQLKKELKEEILKELKQEMDQKFEQIKKAVDEKLEVSFSDLDTMDLGGHGQPDE</sequence>
<dbReference type="InterPro" id="IPR058352">
    <property type="entry name" value="DUF8039"/>
</dbReference>
<dbReference type="Pfam" id="PF13952">
    <property type="entry name" value="DUF4216"/>
    <property type="match status" value="1"/>
</dbReference>
<dbReference type="GO" id="GO:0006508">
    <property type="term" value="P:proteolysis"/>
    <property type="evidence" value="ECO:0007669"/>
    <property type="project" value="UniProtKB-KW"/>
</dbReference>
<dbReference type="SUPFAM" id="SSF54001">
    <property type="entry name" value="Cysteine proteinases"/>
    <property type="match status" value="1"/>
</dbReference>
<dbReference type="Gene3D" id="3.40.395.10">
    <property type="entry name" value="Adenoviral Proteinase, Chain A"/>
    <property type="match status" value="1"/>
</dbReference>
<organism evidence="8">
    <name type="scientific">Oryza sativa subsp. japonica</name>
    <name type="common">Rice</name>
    <dbReference type="NCBI Taxonomy" id="39947"/>
    <lineage>
        <taxon>Eukaryota</taxon>
        <taxon>Viridiplantae</taxon>
        <taxon>Streptophyta</taxon>
        <taxon>Embryophyta</taxon>
        <taxon>Tracheophyta</taxon>
        <taxon>Spermatophyta</taxon>
        <taxon>Magnoliopsida</taxon>
        <taxon>Liliopsida</taxon>
        <taxon>Poales</taxon>
        <taxon>Poaceae</taxon>
        <taxon>BOP clade</taxon>
        <taxon>Oryzoideae</taxon>
        <taxon>Oryzeae</taxon>
        <taxon>Oryzinae</taxon>
        <taxon>Oryza</taxon>
        <taxon>Oryza sativa</taxon>
    </lineage>
</organism>
<keyword evidence="2" id="KW-0645">Protease</keyword>
<dbReference type="PANTHER" id="PTHR33018:SF34">
    <property type="entry name" value="OS02G0472350 PROTEIN"/>
    <property type="match status" value="1"/>
</dbReference>
<gene>
    <name evidence="8" type="ordered locus">LOC_Os10g27260</name>
</gene>
<feature type="region of interest" description="Disordered" evidence="5">
    <location>
        <begin position="1685"/>
        <end position="1780"/>
    </location>
</feature>
<proteinExistence type="inferred from homology"/>
<dbReference type="Gene3D" id="3.30.70.270">
    <property type="match status" value="2"/>
</dbReference>
<dbReference type="GO" id="GO:0008234">
    <property type="term" value="F:cysteine-type peptidase activity"/>
    <property type="evidence" value="ECO:0007669"/>
    <property type="project" value="InterPro"/>
</dbReference>
<feature type="compositionally biased region" description="Pro residues" evidence="5">
    <location>
        <begin position="1726"/>
        <end position="1746"/>
    </location>
</feature>
<dbReference type="PROSITE" id="PS50600">
    <property type="entry name" value="ULP_PROTEASE"/>
    <property type="match status" value="1"/>
</dbReference>
<evidence type="ECO:0000256" key="2">
    <source>
        <dbReference type="ARBA" id="ARBA00022670"/>
    </source>
</evidence>
<evidence type="ECO:0000256" key="3">
    <source>
        <dbReference type="ARBA" id="ARBA00022801"/>
    </source>
</evidence>
<keyword evidence="3" id="KW-0378">Hydrolase</keyword>
<feature type="compositionally biased region" description="Polar residues" evidence="5">
    <location>
        <begin position="1120"/>
        <end position="1129"/>
    </location>
</feature>
<evidence type="ECO:0000259" key="6">
    <source>
        <dbReference type="PROSITE" id="PS50600"/>
    </source>
</evidence>
<dbReference type="Pfam" id="PF13963">
    <property type="entry name" value="Transpos_assoc"/>
    <property type="match status" value="1"/>
</dbReference>
<dbReference type="Pfam" id="PF02992">
    <property type="entry name" value="Transposase_21"/>
    <property type="match status" value="1"/>
</dbReference>
<dbReference type="CDD" id="cd01647">
    <property type="entry name" value="RT_LTR"/>
    <property type="match status" value="1"/>
</dbReference>
<evidence type="ECO:0000256" key="1">
    <source>
        <dbReference type="ARBA" id="ARBA00005234"/>
    </source>
</evidence>
<dbReference type="Pfam" id="PF02902">
    <property type="entry name" value="Peptidase_C48"/>
    <property type="match status" value="1"/>
</dbReference>
<evidence type="ECO:0000313" key="8">
    <source>
        <dbReference type="EMBL" id="AAP53741.2"/>
    </source>
</evidence>
<dbReference type="InterPro" id="IPR043502">
    <property type="entry name" value="DNA/RNA_pol_sf"/>
</dbReference>
<dbReference type="InterPro" id="IPR003653">
    <property type="entry name" value="Peptidase_C48_C"/>
</dbReference>
<dbReference type="Pfam" id="PF26133">
    <property type="entry name" value="DUF8039"/>
    <property type="match status" value="1"/>
</dbReference>
<feature type="domain" description="Ubiquitin-like protease family profile" evidence="6">
    <location>
        <begin position="1936"/>
        <end position="2119"/>
    </location>
</feature>
<dbReference type="InterPro" id="IPR043128">
    <property type="entry name" value="Rev_trsase/Diguanyl_cyclase"/>
</dbReference>
<feature type="compositionally biased region" description="Basic and acidic residues" evidence="5">
    <location>
        <begin position="1767"/>
        <end position="1778"/>
    </location>
</feature>
<dbReference type="InterPro" id="IPR038765">
    <property type="entry name" value="Papain-like_cys_pep_sf"/>
</dbReference>
<dbReference type="EMBL" id="DP000086">
    <property type="protein sequence ID" value="AAP53741.2"/>
    <property type="molecule type" value="Genomic_DNA"/>
</dbReference>
<dbReference type="InterPro" id="IPR004242">
    <property type="entry name" value="Transposase_21"/>
</dbReference>
<feature type="compositionally biased region" description="Pro residues" evidence="5">
    <location>
        <begin position="1691"/>
        <end position="1719"/>
    </location>
</feature>
<name>Q7XEP7_ORYSJ</name>
<dbReference type="PROSITE" id="PS50878">
    <property type="entry name" value="RT_POL"/>
    <property type="match status" value="1"/>
</dbReference>
<feature type="compositionally biased region" description="Polar residues" evidence="5">
    <location>
        <begin position="1560"/>
        <end position="1580"/>
    </location>
</feature>
<reference evidence="8" key="2">
    <citation type="submission" date="2003-05" db="EMBL/GenBank/DDBJ databases">
        <authorList>
            <person name="Buell C.R."/>
            <person name="Wing R.A."/>
            <person name="McCombie W.R."/>
            <person name="Messing J."/>
            <person name="Yuan Q."/>
            <person name="Ouyang S."/>
        </authorList>
    </citation>
    <scope>NUCLEOTIDE SEQUENCE</scope>
</reference>
<evidence type="ECO:0000256" key="5">
    <source>
        <dbReference type="SAM" id="MobiDB-lite"/>
    </source>
</evidence>
<dbReference type="InterPro" id="IPR025312">
    <property type="entry name" value="DUF4216"/>
</dbReference>
<comment type="similarity">
    <text evidence="1">Belongs to the peptidase C48 family.</text>
</comment>
<dbReference type="PANTHER" id="PTHR33018">
    <property type="entry name" value="OS10G0338966 PROTEIN-RELATED"/>
    <property type="match status" value="1"/>
</dbReference>
<protein>
    <submittedName>
        <fullName evidence="8">Transposon protein, putative, CACTA, En/Spm sub-class</fullName>
    </submittedName>
</protein>
<keyword evidence="4" id="KW-0175">Coiled coil</keyword>
<reference evidence="8" key="3">
    <citation type="submission" date="2006-07" db="EMBL/GenBank/DDBJ databases">
        <authorList>
            <person name="Buell R."/>
        </authorList>
    </citation>
    <scope>NUCLEOTIDE SEQUENCE</scope>
</reference>
<dbReference type="InterPro" id="IPR025452">
    <property type="entry name" value="DUF4218"/>
</dbReference>
<dbReference type="SUPFAM" id="SSF56672">
    <property type="entry name" value="DNA/RNA polymerases"/>
    <property type="match status" value="1"/>
</dbReference>
<dbReference type="InterPro" id="IPR029480">
    <property type="entry name" value="Transpos_assoc"/>
</dbReference>